<comment type="caution">
    <text evidence="1">The sequence shown here is derived from an EMBL/GenBank/DDBJ whole genome shotgun (WGS) entry which is preliminary data.</text>
</comment>
<evidence type="ECO:0000313" key="1">
    <source>
        <dbReference type="EMBL" id="GMT09375.1"/>
    </source>
</evidence>
<organism evidence="1 2">
    <name type="scientific">Pristionchus fissidentatus</name>
    <dbReference type="NCBI Taxonomy" id="1538716"/>
    <lineage>
        <taxon>Eukaryota</taxon>
        <taxon>Metazoa</taxon>
        <taxon>Ecdysozoa</taxon>
        <taxon>Nematoda</taxon>
        <taxon>Chromadorea</taxon>
        <taxon>Rhabditida</taxon>
        <taxon>Rhabditina</taxon>
        <taxon>Diplogasteromorpha</taxon>
        <taxon>Diplogasteroidea</taxon>
        <taxon>Neodiplogasteridae</taxon>
        <taxon>Pristionchus</taxon>
    </lineage>
</organism>
<keyword evidence="2" id="KW-1185">Reference proteome</keyword>
<feature type="non-terminal residue" evidence="1">
    <location>
        <position position="104"/>
    </location>
</feature>
<accession>A0AAV5UV31</accession>
<proteinExistence type="predicted"/>
<dbReference type="Proteomes" id="UP001432322">
    <property type="component" value="Unassembled WGS sequence"/>
</dbReference>
<reference evidence="1" key="1">
    <citation type="submission" date="2023-10" db="EMBL/GenBank/DDBJ databases">
        <title>Genome assembly of Pristionchus species.</title>
        <authorList>
            <person name="Yoshida K."/>
            <person name="Sommer R.J."/>
        </authorList>
    </citation>
    <scope>NUCLEOTIDE SEQUENCE</scope>
    <source>
        <strain evidence="1">RS5133</strain>
    </source>
</reference>
<name>A0AAV5UV31_9BILA</name>
<gene>
    <name evidence="1" type="ORF">PFISCL1PPCAC_672</name>
</gene>
<dbReference type="EMBL" id="BTSY01000001">
    <property type="protein sequence ID" value="GMT09375.1"/>
    <property type="molecule type" value="Genomic_DNA"/>
</dbReference>
<dbReference type="AlphaFoldDB" id="A0AAV5UV31"/>
<evidence type="ECO:0000313" key="2">
    <source>
        <dbReference type="Proteomes" id="UP001432322"/>
    </source>
</evidence>
<sequence>SILHQSSIQFINPVHAIESSPFVYFCSRDNQRLIALDTETMSVMQYKISCALHIPLGIIGVHRGTIRIHGIKDKSSGNMIYTAPLPPSLIRALESYGVIVKSLS</sequence>
<feature type="non-terminal residue" evidence="1">
    <location>
        <position position="1"/>
    </location>
</feature>
<protein>
    <submittedName>
        <fullName evidence="1">Uncharacterized protein</fullName>
    </submittedName>
</protein>